<keyword evidence="7 10" id="KW-1133">Transmembrane helix</keyword>
<dbReference type="InterPro" id="IPR003855">
    <property type="entry name" value="K+_transporter"/>
</dbReference>
<evidence type="ECO:0000256" key="2">
    <source>
        <dbReference type="ARBA" id="ARBA00008440"/>
    </source>
</evidence>
<feature type="transmembrane region" description="Helical" evidence="10">
    <location>
        <begin position="508"/>
        <end position="529"/>
    </location>
</feature>
<evidence type="ECO:0000259" key="11">
    <source>
        <dbReference type="Pfam" id="PF02705"/>
    </source>
</evidence>
<evidence type="ECO:0000256" key="1">
    <source>
        <dbReference type="ARBA" id="ARBA00004651"/>
    </source>
</evidence>
<keyword evidence="5 10" id="KW-0812">Transmembrane</keyword>
<evidence type="ECO:0000256" key="8">
    <source>
        <dbReference type="ARBA" id="ARBA00023065"/>
    </source>
</evidence>
<dbReference type="GO" id="GO:0006813">
    <property type="term" value="P:potassium ion transport"/>
    <property type="evidence" value="ECO:0000318"/>
    <property type="project" value="GO_Central"/>
</dbReference>
<dbReference type="OMA" id="PPMFTHF"/>
<feature type="transmembrane region" description="Helical" evidence="10">
    <location>
        <begin position="329"/>
        <end position="349"/>
    </location>
</feature>
<sequence length="777" mass="86529">MDPEAGSVTRESRLKIYRTTLCLAYQSFGVVYGDLSTSPIYVYKSTFSGRLSLHEEDDEILGVLSLVFWTLTLIPLCKYIIFVLGADDNGEGGTFALYSLLCRRAKLGLLSASDAPDDDISAYNSGLPRKETVASSILKEFFDKYQSSRIVLLLLVLLGTSMVIGDGILTPSMSDEPYEIEYNCFLLLDLMASKLRPPVFMIVSQTSIFDLPLECRIPFQLLQDYTVLIACVILVGLFELQHVGTRRVGFLFAPILLAWLFCISVVGIYNIIHWNPRVISALSPYYVYNFFKKTGKDGWSSLGGIVLCVTGAEAMFADLGHFSQLSIRIAFTVVVYPCLILAYMGEAAYLSKHKVDLQRSFYKSIPEVVFWPVFIIATLATVVGSQAIISATFSIISQCRALKCFPRVRVIHTSNHIHGQIYIPEVNWILMVLCLAVVAGYRDTDMIGNAYGLAVITVMLVTTCLMFLVIVLVWKRNILGAVAFVIVFGSLEMSYFSACLAKVHKGGWFPLIFSLIVLSTMCIWHYGTLKKHSYESHNKVSLDMLLSMGPNLGINRVPGIGLIYSNVTTGVPPMFTHFVTNFPAFHRILIFVTIRSLTVPKVPLNQRYVISRIGPAEFRLFQCVVRYGYKDERKDSHDFESRLIETVAEFLQSGSDDSEVRALGMEFGLNQQQSSPPVDVAALGLENGISSRASKRTVRFRGVGCSKELEDLTEAKESGLAYMMGSTCILASETSSYLKKFVINIVYGFLRQNCRHPATALGIPHTSLIEVGMVYRV</sequence>
<feature type="transmembrane region" description="Helical" evidence="10">
    <location>
        <begin position="417"/>
        <end position="438"/>
    </location>
</feature>
<reference evidence="13 14" key="1">
    <citation type="journal article" date="2013" name="Genome Biol.">
        <title>The genome sequence of the most widely cultivated cacao type and its use to identify candidate genes regulating pod color.</title>
        <authorList>
            <person name="Motamayor J.C."/>
            <person name="Mockaitis K."/>
            <person name="Schmutz J."/>
            <person name="Haiminen N."/>
            <person name="Iii D.L."/>
            <person name="Cornejo O."/>
            <person name="Findley S.D."/>
            <person name="Zheng P."/>
            <person name="Utro F."/>
            <person name="Royaert S."/>
            <person name="Saski C."/>
            <person name="Jenkins J."/>
            <person name="Podicheti R."/>
            <person name="Zhao M."/>
            <person name="Scheffler B.E."/>
            <person name="Stack J.C."/>
            <person name="Feltus F.A."/>
            <person name="Mustiga G.M."/>
            <person name="Amores F."/>
            <person name="Phillips W."/>
            <person name="Marelli J.P."/>
            <person name="May G.D."/>
            <person name="Shapiro H."/>
            <person name="Ma J."/>
            <person name="Bustamante C.D."/>
            <person name="Schnell R.J."/>
            <person name="Main D."/>
            <person name="Gilbert D."/>
            <person name="Parida L."/>
            <person name="Kuhn D.N."/>
        </authorList>
    </citation>
    <scope>NUCLEOTIDE SEQUENCE [LARGE SCALE GENOMIC DNA]</scope>
    <source>
        <strain evidence="14">cv. Matina 1-6</strain>
    </source>
</reference>
<feature type="domain" description="K+ potassium transporter integral membrane" evidence="11">
    <location>
        <begin position="23"/>
        <end position="174"/>
    </location>
</feature>
<dbReference type="Pfam" id="PF02705">
    <property type="entry name" value="K_trans"/>
    <property type="match status" value="2"/>
</dbReference>
<evidence type="ECO:0000256" key="3">
    <source>
        <dbReference type="ARBA" id="ARBA00022448"/>
    </source>
</evidence>
<dbReference type="InParanoid" id="A0A061GC48"/>
<protein>
    <recommendedName>
        <fullName evidence="10">Potassium transporter</fullName>
    </recommendedName>
</protein>
<organism evidence="13 14">
    <name type="scientific">Theobroma cacao</name>
    <name type="common">Cacao</name>
    <name type="synonym">Cocoa</name>
    <dbReference type="NCBI Taxonomy" id="3641"/>
    <lineage>
        <taxon>Eukaryota</taxon>
        <taxon>Viridiplantae</taxon>
        <taxon>Streptophyta</taxon>
        <taxon>Embryophyta</taxon>
        <taxon>Tracheophyta</taxon>
        <taxon>Spermatophyta</taxon>
        <taxon>Magnoliopsida</taxon>
        <taxon>eudicotyledons</taxon>
        <taxon>Gunneridae</taxon>
        <taxon>Pentapetalae</taxon>
        <taxon>rosids</taxon>
        <taxon>malvids</taxon>
        <taxon>Malvales</taxon>
        <taxon>Malvaceae</taxon>
        <taxon>Byttnerioideae</taxon>
        <taxon>Theobroma</taxon>
    </lineage>
</organism>
<evidence type="ECO:0000313" key="14">
    <source>
        <dbReference type="Proteomes" id="UP000026915"/>
    </source>
</evidence>
<dbReference type="eggNOG" id="ENOG502QPSA">
    <property type="taxonomic scope" value="Eukaryota"/>
</dbReference>
<feature type="domain" description="K+ potassium transporter C-terminal" evidence="12">
    <location>
        <begin position="558"/>
        <end position="776"/>
    </location>
</feature>
<keyword evidence="4 10" id="KW-0633">Potassium transport</keyword>
<feature type="domain" description="K+ potassium transporter integral membrane" evidence="11">
    <location>
        <begin position="221"/>
        <end position="546"/>
    </location>
</feature>
<feature type="transmembrane region" description="Helical" evidence="10">
    <location>
        <begin position="478"/>
        <end position="496"/>
    </location>
</feature>
<proteinExistence type="inferred from homology"/>
<comment type="subcellular location">
    <subcellularLocation>
        <location evidence="1">Cell membrane</location>
        <topology evidence="1">Multi-pass membrane protein</topology>
    </subcellularLocation>
    <subcellularLocation>
        <location evidence="10">Membrane</location>
        <topology evidence="10">Multi-pass membrane protein</topology>
    </subcellularLocation>
</comment>
<feature type="transmembrane region" description="Helical" evidence="10">
    <location>
        <begin position="217"/>
        <end position="238"/>
    </location>
</feature>
<evidence type="ECO:0000313" key="13">
    <source>
        <dbReference type="EMBL" id="EOY27460.1"/>
    </source>
</evidence>
<dbReference type="Proteomes" id="UP000026915">
    <property type="component" value="Chromosome 6"/>
</dbReference>
<evidence type="ECO:0000259" key="12">
    <source>
        <dbReference type="Pfam" id="PF22776"/>
    </source>
</evidence>
<feature type="transmembrane region" description="Helical" evidence="10">
    <location>
        <begin position="150"/>
        <end position="169"/>
    </location>
</feature>
<name>A0A061GC48_THECC</name>
<dbReference type="PANTHER" id="PTHR30540">
    <property type="entry name" value="OSMOTIC STRESS POTASSIUM TRANSPORTER"/>
    <property type="match status" value="1"/>
</dbReference>
<keyword evidence="9 10" id="KW-0472">Membrane</keyword>
<dbReference type="Pfam" id="PF22776">
    <property type="entry name" value="K_trans_C"/>
    <property type="match status" value="1"/>
</dbReference>
<dbReference type="AlphaFoldDB" id="A0A061GC48"/>
<evidence type="ECO:0000256" key="5">
    <source>
        <dbReference type="ARBA" id="ARBA00022692"/>
    </source>
</evidence>
<evidence type="ECO:0000256" key="7">
    <source>
        <dbReference type="ARBA" id="ARBA00022989"/>
    </source>
</evidence>
<dbReference type="GO" id="GO:0005886">
    <property type="term" value="C:plasma membrane"/>
    <property type="evidence" value="ECO:0007669"/>
    <property type="project" value="UniProtKB-SubCell"/>
</dbReference>
<feature type="transmembrane region" description="Helical" evidence="10">
    <location>
        <begin position="450"/>
        <end position="471"/>
    </location>
</feature>
<feature type="transmembrane region" description="Helical" evidence="10">
    <location>
        <begin position="60"/>
        <end position="81"/>
    </location>
</feature>
<evidence type="ECO:0000256" key="10">
    <source>
        <dbReference type="RuleBase" id="RU321113"/>
    </source>
</evidence>
<dbReference type="InterPro" id="IPR053952">
    <property type="entry name" value="K_trans_C"/>
</dbReference>
<gene>
    <name evidence="13" type="ORF">TCM_029308</name>
</gene>
<comment type="function">
    <text evidence="10">Potassium transporter.</text>
</comment>
<accession>A0A061GC48</accession>
<dbReference type="GO" id="GO:0015079">
    <property type="term" value="F:potassium ion transmembrane transporter activity"/>
    <property type="evidence" value="ECO:0000318"/>
    <property type="project" value="GO_Central"/>
</dbReference>
<dbReference type="Gramene" id="EOY27460">
    <property type="protein sequence ID" value="EOY27460"/>
    <property type="gene ID" value="TCM_029308"/>
</dbReference>
<evidence type="ECO:0000256" key="9">
    <source>
        <dbReference type="ARBA" id="ARBA00023136"/>
    </source>
</evidence>
<dbReference type="NCBIfam" id="TIGR00794">
    <property type="entry name" value="kup"/>
    <property type="match status" value="1"/>
</dbReference>
<keyword evidence="8 10" id="KW-0406">Ion transport</keyword>
<feature type="transmembrane region" description="Helical" evidence="10">
    <location>
        <begin position="369"/>
        <end position="396"/>
    </location>
</feature>
<dbReference type="EMBL" id="CM001884">
    <property type="protein sequence ID" value="EOY27460.1"/>
    <property type="molecule type" value="Genomic_DNA"/>
</dbReference>
<comment type="similarity">
    <text evidence="2 10">Belongs to the HAK/KUP transporter (TC 2.A.72.3) family.</text>
</comment>
<comment type="caution">
    <text evidence="10">Lacks conserved residue(s) required for the propagation of feature annotation.</text>
</comment>
<keyword evidence="14" id="KW-1185">Reference proteome</keyword>
<keyword evidence="6 10" id="KW-0630">Potassium</keyword>
<evidence type="ECO:0000256" key="6">
    <source>
        <dbReference type="ARBA" id="ARBA00022958"/>
    </source>
</evidence>
<feature type="transmembrane region" description="Helical" evidence="10">
    <location>
        <begin position="250"/>
        <end position="272"/>
    </location>
</feature>
<dbReference type="GO" id="GO:0016020">
    <property type="term" value="C:membrane"/>
    <property type="evidence" value="ECO:0000318"/>
    <property type="project" value="GO_Central"/>
</dbReference>
<keyword evidence="3" id="KW-0813">Transport</keyword>
<dbReference type="InterPro" id="IPR053951">
    <property type="entry name" value="K_trans_N"/>
</dbReference>
<evidence type="ECO:0000256" key="4">
    <source>
        <dbReference type="ARBA" id="ARBA00022538"/>
    </source>
</evidence>
<dbReference type="PANTHER" id="PTHR30540:SF88">
    <property type="entry name" value="POTASSIUM TRANSPORTER 13-RELATED"/>
    <property type="match status" value="1"/>
</dbReference>